<dbReference type="PANTHER" id="PTHR35145">
    <property type="entry name" value="CYTOPLASMIC PROTEIN-RELATED"/>
    <property type="match status" value="1"/>
</dbReference>
<dbReference type="InterPro" id="IPR007351">
    <property type="entry name" value="YjbR"/>
</dbReference>
<dbReference type="Proteomes" id="UP000199306">
    <property type="component" value="Unassembled WGS sequence"/>
</dbReference>
<proteinExistence type="predicted"/>
<dbReference type="SUPFAM" id="SSF142906">
    <property type="entry name" value="YjbR-like"/>
    <property type="match status" value="1"/>
</dbReference>
<dbReference type="STRING" id="1079859.SAMN04515674_12357"/>
<accession>A0A1I5Z1T6</accession>
<dbReference type="InterPro" id="IPR038056">
    <property type="entry name" value="YjbR-like_sf"/>
</dbReference>
<protein>
    <submittedName>
        <fullName evidence="1">Predicted DNA-binding protein, MmcQ/YjbR family</fullName>
    </submittedName>
</protein>
<dbReference type="EMBL" id="FOXH01000023">
    <property type="protein sequence ID" value="SFQ50389.1"/>
    <property type="molecule type" value="Genomic_DNA"/>
</dbReference>
<dbReference type="OrthoDB" id="9789813at2"/>
<sequence length="114" mass="13616">MSIEELQHICEQFKGVTQDIKWESHLCFNVGQKMFLVTLPDGFPHTASFKTTNEYFEELCNREGIIPAPYLARHQWVHLDDINRLSRIEWEKYIRISYELVYDKLPSKLKKEIV</sequence>
<keyword evidence="1" id="KW-0238">DNA-binding</keyword>
<evidence type="ECO:0000313" key="2">
    <source>
        <dbReference type="Proteomes" id="UP000199306"/>
    </source>
</evidence>
<dbReference type="RefSeq" id="WP_092019820.1">
    <property type="nucleotide sequence ID" value="NZ_FOXH01000023.1"/>
</dbReference>
<dbReference type="PANTHER" id="PTHR35145:SF1">
    <property type="entry name" value="CYTOPLASMIC PROTEIN"/>
    <property type="match status" value="1"/>
</dbReference>
<organism evidence="1 2">
    <name type="scientific">Pseudarcicella hirudinis</name>
    <dbReference type="NCBI Taxonomy" id="1079859"/>
    <lineage>
        <taxon>Bacteria</taxon>
        <taxon>Pseudomonadati</taxon>
        <taxon>Bacteroidota</taxon>
        <taxon>Cytophagia</taxon>
        <taxon>Cytophagales</taxon>
        <taxon>Flectobacillaceae</taxon>
        <taxon>Pseudarcicella</taxon>
    </lineage>
</organism>
<dbReference type="Pfam" id="PF04237">
    <property type="entry name" value="YjbR"/>
    <property type="match status" value="1"/>
</dbReference>
<keyword evidence="2" id="KW-1185">Reference proteome</keyword>
<dbReference type="InterPro" id="IPR058532">
    <property type="entry name" value="YjbR/MT2646/Rv2570-like"/>
</dbReference>
<dbReference type="Gene3D" id="3.90.1150.30">
    <property type="match status" value="1"/>
</dbReference>
<name>A0A1I5Z1T6_9BACT</name>
<dbReference type="GO" id="GO:0003677">
    <property type="term" value="F:DNA binding"/>
    <property type="evidence" value="ECO:0007669"/>
    <property type="project" value="UniProtKB-KW"/>
</dbReference>
<dbReference type="AlphaFoldDB" id="A0A1I5Z1T6"/>
<gene>
    <name evidence="1" type="ORF">SAMN04515674_12357</name>
</gene>
<evidence type="ECO:0000313" key="1">
    <source>
        <dbReference type="EMBL" id="SFQ50389.1"/>
    </source>
</evidence>
<reference evidence="1 2" key="1">
    <citation type="submission" date="2016-10" db="EMBL/GenBank/DDBJ databases">
        <authorList>
            <person name="de Groot N.N."/>
        </authorList>
    </citation>
    <scope>NUCLEOTIDE SEQUENCE [LARGE SCALE GENOMIC DNA]</scope>
    <source>
        <strain evidence="2">E92,LMG 26720,CCM 7988</strain>
    </source>
</reference>